<feature type="transmembrane region" description="Helical" evidence="14">
    <location>
        <begin position="672"/>
        <end position="691"/>
    </location>
</feature>
<reference evidence="16" key="1">
    <citation type="submission" date="2022-08" db="UniProtKB">
        <authorList>
            <consortium name="EnsemblMetazoa"/>
        </authorList>
    </citation>
    <scope>IDENTIFICATION</scope>
    <source>
        <strain evidence="16">05x7-T-G4-1.051#20</strain>
    </source>
</reference>
<evidence type="ECO:0000256" key="2">
    <source>
        <dbReference type="ARBA" id="ARBA00004141"/>
    </source>
</evidence>
<dbReference type="EC" id="4.6.1.1" evidence="3"/>
<dbReference type="GO" id="GO:0007189">
    <property type="term" value="P:adenylate cyclase-activating G protein-coupled receptor signaling pathway"/>
    <property type="evidence" value="ECO:0007669"/>
    <property type="project" value="TreeGrafter"/>
</dbReference>
<keyword evidence="5" id="KW-0479">Metal-binding</keyword>
<feature type="transmembrane region" description="Helical" evidence="14">
    <location>
        <begin position="129"/>
        <end position="148"/>
    </location>
</feature>
<dbReference type="GO" id="GO:0004016">
    <property type="term" value="F:adenylate cyclase activity"/>
    <property type="evidence" value="ECO:0007669"/>
    <property type="project" value="UniProtKB-EC"/>
</dbReference>
<evidence type="ECO:0000256" key="13">
    <source>
        <dbReference type="SAM" id="MobiDB-lite"/>
    </source>
</evidence>
<dbReference type="Pfam" id="PF00211">
    <property type="entry name" value="Guanylate_cyc"/>
    <property type="match status" value="2"/>
</dbReference>
<accession>A0A8W8NN38</accession>
<evidence type="ECO:0000256" key="5">
    <source>
        <dbReference type="ARBA" id="ARBA00022723"/>
    </source>
</evidence>
<evidence type="ECO:0000256" key="8">
    <source>
        <dbReference type="ARBA" id="ARBA00022842"/>
    </source>
</evidence>
<organism evidence="16 17">
    <name type="scientific">Magallana gigas</name>
    <name type="common">Pacific oyster</name>
    <name type="synonym">Crassostrea gigas</name>
    <dbReference type="NCBI Taxonomy" id="29159"/>
    <lineage>
        <taxon>Eukaryota</taxon>
        <taxon>Metazoa</taxon>
        <taxon>Spiralia</taxon>
        <taxon>Lophotrochozoa</taxon>
        <taxon>Mollusca</taxon>
        <taxon>Bivalvia</taxon>
        <taxon>Autobranchia</taxon>
        <taxon>Pteriomorphia</taxon>
        <taxon>Ostreida</taxon>
        <taxon>Ostreoidea</taxon>
        <taxon>Ostreidae</taxon>
        <taxon>Magallana</taxon>
    </lineage>
</organism>
<evidence type="ECO:0000259" key="15">
    <source>
        <dbReference type="PROSITE" id="PS50125"/>
    </source>
</evidence>
<feature type="coiled-coil region" evidence="12">
    <location>
        <begin position="490"/>
        <end position="517"/>
    </location>
</feature>
<dbReference type="GO" id="GO:0035556">
    <property type="term" value="P:intracellular signal transduction"/>
    <property type="evidence" value="ECO:0007669"/>
    <property type="project" value="InterPro"/>
</dbReference>
<dbReference type="Gene3D" id="3.30.70.1230">
    <property type="entry name" value="Nucleotide cyclase"/>
    <property type="match status" value="2"/>
</dbReference>
<feature type="transmembrane region" description="Helical" evidence="14">
    <location>
        <begin position="711"/>
        <end position="738"/>
    </location>
</feature>
<evidence type="ECO:0000313" key="17">
    <source>
        <dbReference type="Proteomes" id="UP000005408"/>
    </source>
</evidence>
<evidence type="ECO:0000256" key="11">
    <source>
        <dbReference type="ARBA" id="ARBA00023239"/>
    </source>
</evidence>
<keyword evidence="6" id="KW-0547">Nucleotide-binding</keyword>
<keyword evidence="12" id="KW-0175">Coiled coil</keyword>
<dbReference type="CDD" id="cd07302">
    <property type="entry name" value="CHD"/>
    <property type="match status" value="1"/>
</dbReference>
<dbReference type="EnsemblMetazoa" id="G6558.1">
    <property type="protein sequence ID" value="G6558.1:cds"/>
    <property type="gene ID" value="G6558"/>
</dbReference>
<dbReference type="AlphaFoldDB" id="A0A8W8NN38"/>
<evidence type="ECO:0000256" key="6">
    <source>
        <dbReference type="ARBA" id="ARBA00022741"/>
    </source>
</evidence>
<keyword evidence="11" id="KW-0456">Lyase</keyword>
<evidence type="ECO:0000256" key="12">
    <source>
        <dbReference type="SAM" id="Coils"/>
    </source>
</evidence>
<dbReference type="GO" id="GO:0005886">
    <property type="term" value="C:plasma membrane"/>
    <property type="evidence" value="ECO:0007669"/>
    <property type="project" value="TreeGrafter"/>
</dbReference>
<evidence type="ECO:0000256" key="10">
    <source>
        <dbReference type="ARBA" id="ARBA00023136"/>
    </source>
</evidence>
<evidence type="ECO:0000256" key="9">
    <source>
        <dbReference type="ARBA" id="ARBA00022989"/>
    </source>
</evidence>
<proteinExistence type="predicted"/>
<feature type="transmembrane region" description="Helical" evidence="14">
    <location>
        <begin position="210"/>
        <end position="233"/>
    </location>
</feature>
<name>A0A8W8NN38_MAGGI</name>
<protein>
    <recommendedName>
        <fullName evidence="3">adenylate cyclase</fullName>
        <ecNumber evidence="3">4.6.1.1</ecNumber>
    </recommendedName>
</protein>
<dbReference type="PANTHER" id="PTHR45627">
    <property type="entry name" value="ADENYLATE CYCLASE TYPE 1"/>
    <property type="match status" value="1"/>
</dbReference>
<feature type="transmembrane region" description="Helical" evidence="14">
    <location>
        <begin position="154"/>
        <end position="171"/>
    </location>
</feature>
<dbReference type="OMA" id="FMEEVGW"/>
<feature type="transmembrane region" description="Helical" evidence="14">
    <location>
        <begin position="98"/>
        <end position="117"/>
    </location>
</feature>
<evidence type="ECO:0000256" key="7">
    <source>
        <dbReference type="ARBA" id="ARBA00022840"/>
    </source>
</evidence>
<feature type="domain" description="Guanylate cyclase" evidence="15">
    <location>
        <begin position="889"/>
        <end position="924"/>
    </location>
</feature>
<dbReference type="SMART" id="SM00044">
    <property type="entry name" value="CYCc"/>
    <property type="match status" value="1"/>
</dbReference>
<feature type="transmembrane region" description="Helical" evidence="14">
    <location>
        <begin position="178"/>
        <end position="198"/>
    </location>
</feature>
<dbReference type="InterPro" id="IPR001054">
    <property type="entry name" value="A/G_cyclase"/>
</dbReference>
<comment type="subcellular location">
    <subcellularLocation>
        <location evidence="2">Membrane</location>
        <topology evidence="2">Multi-pass membrane protein</topology>
    </subcellularLocation>
</comment>
<feature type="transmembrane region" description="Helical" evidence="14">
    <location>
        <begin position="72"/>
        <end position="92"/>
    </location>
</feature>
<dbReference type="GO" id="GO:0046872">
    <property type="term" value="F:metal ion binding"/>
    <property type="evidence" value="ECO:0007669"/>
    <property type="project" value="UniProtKB-KW"/>
</dbReference>
<feature type="transmembrane region" description="Helical" evidence="14">
    <location>
        <begin position="561"/>
        <end position="582"/>
    </location>
</feature>
<keyword evidence="17" id="KW-1185">Reference proteome</keyword>
<feature type="domain" description="Guanylate cyclase" evidence="15">
    <location>
        <begin position="303"/>
        <end position="430"/>
    </location>
</feature>
<dbReference type="PROSITE" id="PS50125">
    <property type="entry name" value="GUANYLATE_CYCLASE_2"/>
    <property type="match status" value="2"/>
</dbReference>
<keyword evidence="7" id="KW-0067">ATP-binding</keyword>
<evidence type="ECO:0000256" key="1">
    <source>
        <dbReference type="ARBA" id="ARBA00001593"/>
    </source>
</evidence>
<sequence>MPTANVKIHPATADDQEMTSGRLRAADQQNMDPEEDWKILHARFPWKRYHSESIEQKYNVFRKEKMLSISKHLPLSSAMFGGIVFALSIFHFNEEKVPAILTTCMFLLVNIAVLSLYCAKEIQTNTSHIVSLFVFVLPFSLLVCVQLLDFREISASGMRLEWVAFLVFLAFVTLPVRYWVCCAMVLVLFLGQLSAVVFKLFKNKSSPMDILYQVSLSSSIVFCTCTFGSYMFYRTDTHLRNAFYVMKDSHLTSIAIERTQALQKNLLSAVLPKAVVARISRDFSLYRSNSFRELCSKCHEDVSMLFCTVTGIGDFADKSPKSCIVLINELMSQFSYQAKKHFMEEVGWSLNEYQAVCGAMETRVDHPILTVYTAMAILDYMKELKNKVKLPNVHARIAIHTGDIVTAVLGARHWKYDLLGDDVIRAKHLLERAHNGQVLISEATKSTLHDEFIIEAIGESDFSVRYVVKRFNGDDYEKGIAARRVHRKGLEEDVQTLRDYNTKRNELKRKRSSIQARYNSSLKPVCERDRETLSPVYVGLCVFSVLTNFYVTAVVSNISLAQIIALTIAVLFILSFIAINFFISKVQKQHRSTLTLIVGHLFLVGFVTYFCTSGVFLMQAEYSTRSQHHNVTQSSPSARPHLCCFPSFMAVTLTVLTVALTTCDVASLMTKLCCIVITAVFHHVVGYGVLPGTSEWITGVPPSSILPNYDISIYFTGICVSVILLNIQISSMFGRLMAFTTRKKRKRQLLLDCRQKYRTLVLELFPYELATSLLQHNNNQKDVLEGTVSPVGIAVLSVCFDENTEDSDNEATTTAYKAIQFTDNIDKVLLDVSFSGIHRLVSSVTSHIFISGLCDGVQETTGDSSHLGQMMRFLRHIQNLCSEMNISYMKAGVHHGPVLSSIVGGSKARWGVCGTTLDIAKEIHIAAKPNTITVSQEAGDILRKFGHKFEEGEEEDVISTNQPMAVMVLTYGRH</sequence>
<evidence type="ECO:0000256" key="14">
    <source>
        <dbReference type="SAM" id="Phobius"/>
    </source>
</evidence>
<evidence type="ECO:0000256" key="3">
    <source>
        <dbReference type="ARBA" id="ARBA00012201"/>
    </source>
</evidence>
<dbReference type="Proteomes" id="UP000005408">
    <property type="component" value="Unassembled WGS sequence"/>
</dbReference>
<evidence type="ECO:0000313" key="16">
    <source>
        <dbReference type="EnsemblMetazoa" id="G6558.1:cds"/>
    </source>
</evidence>
<dbReference type="GO" id="GO:0005524">
    <property type="term" value="F:ATP binding"/>
    <property type="evidence" value="ECO:0007669"/>
    <property type="project" value="UniProtKB-KW"/>
</dbReference>
<dbReference type="InterPro" id="IPR029787">
    <property type="entry name" value="Nucleotide_cyclase"/>
</dbReference>
<comment type="catalytic activity">
    <reaction evidence="1">
        <text>ATP = 3',5'-cyclic AMP + diphosphate</text>
        <dbReference type="Rhea" id="RHEA:15389"/>
        <dbReference type="ChEBI" id="CHEBI:30616"/>
        <dbReference type="ChEBI" id="CHEBI:33019"/>
        <dbReference type="ChEBI" id="CHEBI:58165"/>
        <dbReference type="EC" id="4.6.1.1"/>
    </reaction>
</comment>
<keyword evidence="9 14" id="KW-1133">Transmembrane helix</keyword>
<dbReference type="GO" id="GO:0009190">
    <property type="term" value="P:cyclic nucleotide biosynthetic process"/>
    <property type="evidence" value="ECO:0007669"/>
    <property type="project" value="InterPro"/>
</dbReference>
<dbReference type="OrthoDB" id="10386234at2759"/>
<dbReference type="SUPFAM" id="SSF55073">
    <property type="entry name" value="Nucleotide cyclase"/>
    <property type="match status" value="2"/>
</dbReference>
<feature type="transmembrane region" description="Helical" evidence="14">
    <location>
        <begin position="638"/>
        <end position="660"/>
    </location>
</feature>
<keyword evidence="4 14" id="KW-0812">Transmembrane</keyword>
<keyword evidence="8" id="KW-0460">Magnesium</keyword>
<feature type="region of interest" description="Disordered" evidence="13">
    <location>
        <begin position="1"/>
        <end position="23"/>
    </location>
</feature>
<feature type="transmembrane region" description="Helical" evidence="14">
    <location>
        <begin position="536"/>
        <end position="555"/>
    </location>
</feature>
<keyword evidence="10 14" id="KW-0472">Membrane</keyword>
<feature type="transmembrane region" description="Helical" evidence="14">
    <location>
        <begin position="594"/>
        <end position="618"/>
    </location>
</feature>
<evidence type="ECO:0000256" key="4">
    <source>
        <dbReference type="ARBA" id="ARBA00022692"/>
    </source>
</evidence>